<evidence type="ECO:0000256" key="1">
    <source>
        <dbReference type="SAM" id="SignalP"/>
    </source>
</evidence>
<accession>A0ABP6D0S4</accession>
<dbReference type="RefSeq" id="WP_344547564.1">
    <property type="nucleotide sequence ID" value="NZ_BAAATD010000014.1"/>
</dbReference>
<reference evidence="3" key="1">
    <citation type="journal article" date="2019" name="Int. J. Syst. Evol. Microbiol.">
        <title>The Global Catalogue of Microorganisms (GCM) 10K type strain sequencing project: providing services to taxonomists for standard genome sequencing and annotation.</title>
        <authorList>
            <consortium name="The Broad Institute Genomics Platform"/>
            <consortium name="The Broad Institute Genome Sequencing Center for Infectious Disease"/>
            <person name="Wu L."/>
            <person name="Ma J."/>
        </authorList>
    </citation>
    <scope>NUCLEOTIDE SEQUENCE [LARGE SCALE GENOMIC DNA]</scope>
    <source>
        <strain evidence="3">JCM 6833</strain>
    </source>
</reference>
<comment type="caution">
    <text evidence="2">The sequence shown here is derived from an EMBL/GenBank/DDBJ whole genome shotgun (WGS) entry which is preliminary data.</text>
</comment>
<proteinExistence type="predicted"/>
<name>A0ABP6D0S4_9ACTN</name>
<dbReference type="EMBL" id="BAAATD010000014">
    <property type="protein sequence ID" value="GAA2629208.1"/>
    <property type="molecule type" value="Genomic_DNA"/>
</dbReference>
<evidence type="ECO:0000313" key="3">
    <source>
        <dbReference type="Proteomes" id="UP001501509"/>
    </source>
</evidence>
<feature type="signal peptide" evidence="1">
    <location>
        <begin position="1"/>
        <end position="18"/>
    </location>
</feature>
<gene>
    <name evidence="2" type="ORF">GCM10010411_78410</name>
</gene>
<protein>
    <recommendedName>
        <fullName evidence="4">Secreted protein</fullName>
    </recommendedName>
</protein>
<feature type="chain" id="PRO_5046688544" description="Secreted protein" evidence="1">
    <location>
        <begin position="19"/>
        <end position="159"/>
    </location>
</feature>
<evidence type="ECO:0000313" key="2">
    <source>
        <dbReference type="EMBL" id="GAA2629208.1"/>
    </source>
</evidence>
<sequence length="159" mass="16935">MKKPAMAAAAAVTGLAVAGSTWGLTAMEQKKTPARSVAAASSGGQTSALATKDIKLTYRKTLKRVASGRGKIEHRITTQRVRVTGFVHDLSCKDGKSFTRITIAQRGEDRDVDLGAVCGKKAYFKKDVRWGGFAAVTGVYVRVCSTTKCTGKSTLHIAR</sequence>
<keyword evidence="1" id="KW-0732">Signal</keyword>
<dbReference type="Proteomes" id="UP001501509">
    <property type="component" value="Unassembled WGS sequence"/>
</dbReference>
<keyword evidence="3" id="KW-1185">Reference proteome</keyword>
<evidence type="ECO:0008006" key="4">
    <source>
        <dbReference type="Google" id="ProtNLM"/>
    </source>
</evidence>
<organism evidence="2 3">
    <name type="scientific">Actinomadura fulvescens</name>
    <dbReference type="NCBI Taxonomy" id="46160"/>
    <lineage>
        <taxon>Bacteria</taxon>
        <taxon>Bacillati</taxon>
        <taxon>Actinomycetota</taxon>
        <taxon>Actinomycetes</taxon>
        <taxon>Streptosporangiales</taxon>
        <taxon>Thermomonosporaceae</taxon>
        <taxon>Actinomadura</taxon>
    </lineage>
</organism>